<dbReference type="AlphaFoldDB" id="A0A6P0USK7"/>
<keyword evidence="1" id="KW-0472">Membrane</keyword>
<evidence type="ECO:0000313" key="2">
    <source>
        <dbReference type="EMBL" id="NER13346.1"/>
    </source>
</evidence>
<feature type="transmembrane region" description="Helical" evidence="1">
    <location>
        <begin position="93"/>
        <end position="112"/>
    </location>
</feature>
<comment type="caution">
    <text evidence="2">The sequence shown here is derived from an EMBL/GenBank/DDBJ whole genome shotgun (WGS) entry which is preliminary data.</text>
</comment>
<feature type="transmembrane region" description="Helical" evidence="1">
    <location>
        <begin position="63"/>
        <end position="87"/>
    </location>
</feature>
<accession>A0A6P0USK7</accession>
<dbReference type="RefSeq" id="WP_163606389.1">
    <property type="nucleotide sequence ID" value="NZ_JAABOO010000002.1"/>
</dbReference>
<sequence length="116" mass="13313">MEFRELLDLSNHYLEKKINGSDYKDIRQELLRKNFSEEDINKIIHRVQRMELRHIKKKDSNTGFLNQAAGGLIIMLIGLGVTLFTFFSGSTHYILAYGAIASGAGVMIYGLTRYRK</sequence>
<dbReference type="EMBL" id="JAABOO010000002">
    <property type="protein sequence ID" value="NER13346.1"/>
    <property type="molecule type" value="Genomic_DNA"/>
</dbReference>
<dbReference type="Proteomes" id="UP000468581">
    <property type="component" value="Unassembled WGS sequence"/>
</dbReference>
<proteinExistence type="predicted"/>
<protein>
    <submittedName>
        <fullName evidence="2">Uncharacterized protein</fullName>
    </submittedName>
</protein>
<evidence type="ECO:0000313" key="3">
    <source>
        <dbReference type="Proteomes" id="UP000468581"/>
    </source>
</evidence>
<keyword evidence="1" id="KW-0812">Transmembrane</keyword>
<organism evidence="2 3">
    <name type="scientific">Leptobacterium flavescens</name>
    <dbReference type="NCBI Taxonomy" id="472055"/>
    <lineage>
        <taxon>Bacteria</taxon>
        <taxon>Pseudomonadati</taxon>
        <taxon>Bacteroidota</taxon>
        <taxon>Flavobacteriia</taxon>
        <taxon>Flavobacteriales</taxon>
        <taxon>Flavobacteriaceae</taxon>
        <taxon>Leptobacterium</taxon>
    </lineage>
</organism>
<gene>
    <name evidence="2" type="ORF">GWK08_07845</name>
</gene>
<name>A0A6P0USK7_9FLAO</name>
<keyword evidence="1" id="KW-1133">Transmembrane helix</keyword>
<evidence type="ECO:0000256" key="1">
    <source>
        <dbReference type="SAM" id="Phobius"/>
    </source>
</evidence>
<keyword evidence="3" id="KW-1185">Reference proteome</keyword>
<reference evidence="2 3" key="1">
    <citation type="submission" date="2020-01" db="EMBL/GenBank/DDBJ databases">
        <title>Leptobacterium flavescens.</title>
        <authorList>
            <person name="Wang G."/>
        </authorList>
    </citation>
    <scope>NUCLEOTIDE SEQUENCE [LARGE SCALE GENOMIC DNA]</scope>
    <source>
        <strain evidence="2 3">KCTC 22160</strain>
    </source>
</reference>